<evidence type="ECO:0000313" key="2">
    <source>
        <dbReference type="EMBL" id="CAG7717532.1"/>
    </source>
</evidence>
<proteinExistence type="predicted"/>
<dbReference type="Proteomes" id="UP000708208">
    <property type="component" value="Unassembled WGS sequence"/>
</dbReference>
<protein>
    <submittedName>
        <fullName evidence="2">Uncharacterized protein</fullName>
    </submittedName>
</protein>
<evidence type="ECO:0000313" key="3">
    <source>
        <dbReference type="Proteomes" id="UP000708208"/>
    </source>
</evidence>
<gene>
    <name evidence="2" type="ORF">AFUS01_LOCUS6988</name>
</gene>
<dbReference type="EMBL" id="CAJVCH010046660">
    <property type="protein sequence ID" value="CAG7717532.1"/>
    <property type="molecule type" value="Genomic_DNA"/>
</dbReference>
<name>A0A8J2JEZ7_9HEXA</name>
<keyword evidence="1" id="KW-0732">Signal</keyword>
<sequence length="431" mass="48877">MSLIRAGSLFHSPTSIFTTLVFTFQLLLLPATEGSFQKRHIQNFSNNKELLFHHSVNTSKHQSDDNSTCTSFSNYDELYSKCMSFVNREKLNVLRNSMNSSLSGEFWCSCENHPCSLIYKVENGSKIKNVFLTGFLDNKAEIVILAEYTSDKGEFFQIGKLHGYHEYTVGLKRIKFDYLHEGYLDVSTLNVTMILNGGFSLIEDFVVILDEDKQGLEQTPSTPAQPPEVVTLDHEEDSSKREWIEVTCHYGNYFEDFWAFGCPANADANFMPSTTGYWFPCHEKTCSFTYDGTSHPKPTSVTIDGYLQGGTIEISGKNDILDGTPWKTLSLKEFHNTTVYQMQFDLHRNCDMKVLQITLTGDKDNIIIIDKITIQPDIGAGSQCAITMDEIASTTGKVHEETSYEMHSDAWNFKALNVFPFLLTISFLFIM</sequence>
<dbReference type="AlphaFoldDB" id="A0A8J2JEZ7"/>
<feature type="signal peptide" evidence="1">
    <location>
        <begin position="1"/>
        <end position="34"/>
    </location>
</feature>
<feature type="chain" id="PRO_5035298312" evidence="1">
    <location>
        <begin position="35"/>
        <end position="431"/>
    </location>
</feature>
<organism evidence="2 3">
    <name type="scientific">Allacma fusca</name>
    <dbReference type="NCBI Taxonomy" id="39272"/>
    <lineage>
        <taxon>Eukaryota</taxon>
        <taxon>Metazoa</taxon>
        <taxon>Ecdysozoa</taxon>
        <taxon>Arthropoda</taxon>
        <taxon>Hexapoda</taxon>
        <taxon>Collembola</taxon>
        <taxon>Symphypleona</taxon>
        <taxon>Sminthuridae</taxon>
        <taxon>Allacma</taxon>
    </lineage>
</organism>
<evidence type="ECO:0000256" key="1">
    <source>
        <dbReference type="SAM" id="SignalP"/>
    </source>
</evidence>
<comment type="caution">
    <text evidence="2">The sequence shown here is derived from an EMBL/GenBank/DDBJ whole genome shotgun (WGS) entry which is preliminary data.</text>
</comment>
<accession>A0A8J2JEZ7</accession>
<reference evidence="2" key="1">
    <citation type="submission" date="2021-06" db="EMBL/GenBank/DDBJ databases">
        <authorList>
            <person name="Hodson N. C."/>
            <person name="Mongue J. A."/>
            <person name="Jaron S. K."/>
        </authorList>
    </citation>
    <scope>NUCLEOTIDE SEQUENCE</scope>
</reference>
<keyword evidence="3" id="KW-1185">Reference proteome</keyword>